<dbReference type="RefSeq" id="WP_099699146.1">
    <property type="nucleotide sequence ID" value="NZ_NOVD01000102.1"/>
</dbReference>
<gene>
    <name evidence="3" type="ORF">CHR55_33720</name>
</gene>
<evidence type="ECO:0000313" key="4">
    <source>
        <dbReference type="Proteomes" id="UP000230886"/>
    </source>
</evidence>
<dbReference type="AlphaFoldDB" id="A0A2A5IWT1"/>
<evidence type="ECO:0000313" key="3">
    <source>
        <dbReference type="EMBL" id="PCK21566.1"/>
    </source>
</evidence>
<dbReference type="Proteomes" id="UP000230886">
    <property type="component" value="Unassembled WGS sequence"/>
</dbReference>
<name>A0A2A5IWT1_RHOSG</name>
<sequence length="421" mass="47497">MRLKDEHPKLFRQLHPTRNAGIDLGSVTNSSNDMVWWICPAGHEWRETPLQRRSDMVWKQGDIYACLYCVAPGCTVNSCGHRRFQSGKDSIFRVLGHPCDKCEITEHARRILDAHADDVPTAIGVLENSALYALFCSRGSEVVEWWEHIFPLVEGYFVRMLCLYVAIDKVQFRQQRKWTESAVLGACMLRIIKVLPQSCQKAMYSAVPADAGHFRQNYMPDVYPHEIEWALKKAGFDILDTPLGSDIKDRVQFLEQQRFSANGEMPPVYLKDRHYPTFDHVSFDREKGASATLQHFRPMEISPRITAVRLTLGESTPAAMDDPLGRSYIGYAPDLAPEELWERARGLWKLRADYVAASSTALVVFDRKVVLVASISGASFHRDALAIVGAPKSDHPLIGRPDPLHTPNPLAHGTFDQGQVS</sequence>
<organism evidence="3 4">
    <name type="scientific">Rhodococcus qingshengii</name>
    <dbReference type="NCBI Taxonomy" id="334542"/>
    <lineage>
        <taxon>Bacteria</taxon>
        <taxon>Bacillati</taxon>
        <taxon>Actinomycetota</taxon>
        <taxon>Actinomycetes</taxon>
        <taxon>Mycobacteriales</taxon>
        <taxon>Nocardiaceae</taxon>
        <taxon>Rhodococcus</taxon>
        <taxon>Rhodococcus erythropolis group</taxon>
    </lineage>
</organism>
<comment type="caution">
    <text evidence="3">The sequence shown here is derived from an EMBL/GenBank/DDBJ whole genome shotgun (WGS) entry which is preliminary data.</text>
</comment>
<accession>A0A2A5IWT1</accession>
<feature type="region of interest" description="Disordered" evidence="1">
    <location>
        <begin position="396"/>
        <end position="421"/>
    </location>
</feature>
<dbReference type="Pfam" id="PF14311">
    <property type="entry name" value="DUF4379"/>
    <property type="match status" value="1"/>
</dbReference>
<dbReference type="InterPro" id="IPR025487">
    <property type="entry name" value="DUF4379"/>
</dbReference>
<feature type="domain" description="Treble clef zinc finger" evidence="2">
    <location>
        <begin position="10"/>
        <end position="69"/>
    </location>
</feature>
<reference evidence="3 4" key="1">
    <citation type="submission" date="2017-07" db="EMBL/GenBank/DDBJ databases">
        <title>Draft sequence of Rhodococcus enclensis 23b-28.</title>
        <authorList>
            <person name="Besaury L."/>
            <person name="Sancelme M."/>
            <person name="Amato P."/>
            <person name="Lallement A."/>
            <person name="Delort A.-M."/>
        </authorList>
    </citation>
    <scope>NUCLEOTIDE SEQUENCE [LARGE SCALE GENOMIC DNA]</scope>
    <source>
        <strain evidence="3 4">23b-28</strain>
    </source>
</reference>
<evidence type="ECO:0000259" key="2">
    <source>
        <dbReference type="Pfam" id="PF14311"/>
    </source>
</evidence>
<evidence type="ECO:0000256" key="1">
    <source>
        <dbReference type="SAM" id="MobiDB-lite"/>
    </source>
</evidence>
<proteinExistence type="predicted"/>
<dbReference type="EMBL" id="NOVD01000102">
    <property type="protein sequence ID" value="PCK21566.1"/>
    <property type="molecule type" value="Genomic_DNA"/>
</dbReference>
<protein>
    <recommendedName>
        <fullName evidence="2">Treble clef zinc finger domain-containing protein</fullName>
    </recommendedName>
</protein>